<reference evidence="1 2" key="1">
    <citation type="journal article" date="2016" name="Environ. Microbiol.">
        <title>Genomic diversification of marine cyanophages into stable ecotypes.</title>
        <authorList>
            <person name="Marston M.F."/>
            <person name="Martiny J.B."/>
        </authorList>
    </citation>
    <scope>NUCLEOTIDE SEQUENCE [LARGE SCALE GENOMIC DNA]</scope>
    <source>
        <strain evidence="1">RW_01_0310</strain>
    </source>
</reference>
<evidence type="ECO:0000313" key="1">
    <source>
        <dbReference type="EMBL" id="AOO15780.1"/>
    </source>
</evidence>
<accession>A0A1D7SQ20</accession>
<gene>
    <name evidence="1" type="ORF">RW010310_079</name>
</gene>
<proteinExistence type="predicted"/>
<evidence type="ECO:0000313" key="2">
    <source>
        <dbReference type="Proteomes" id="UP000226226"/>
    </source>
</evidence>
<keyword evidence="2" id="KW-1185">Reference proteome</keyword>
<protein>
    <submittedName>
        <fullName evidence="1">Uncharacterized protein</fullName>
    </submittedName>
</protein>
<sequence>MTNPKIDRWADNAEAHEIINECLISLAERLKKLEEYVVQIPTPEKILYKPKGEEEYLNLKENYDLIYKSIEELRNGMQD</sequence>
<name>A0A1D7SQ20_9CAUD</name>
<dbReference type="EMBL" id="KX349310">
    <property type="protein sequence ID" value="AOO15780.1"/>
    <property type="molecule type" value="Genomic_DNA"/>
</dbReference>
<organism evidence="1 2">
    <name type="scientific">Cyanophage S-RIM12 isolate RW_01_0310</name>
    <dbReference type="NCBI Taxonomy" id="2790347"/>
    <lineage>
        <taxon>Viruses</taxon>
        <taxon>Duplodnaviria</taxon>
        <taxon>Heunggongvirae</taxon>
        <taxon>Uroviricota</taxon>
        <taxon>Caudoviricetes</taxon>
        <taxon>Pantevenvirales</taxon>
        <taxon>Kyanoviridae</taxon>
        <taxon>Brizovirus</taxon>
        <taxon>Brizovirus rhodeisland01</taxon>
    </lineage>
</organism>
<dbReference type="Proteomes" id="UP000226226">
    <property type="component" value="Segment"/>
</dbReference>